<accession>K3Z1C6</accession>
<dbReference type="Proteomes" id="UP000004995">
    <property type="component" value="Unassembled WGS sequence"/>
</dbReference>
<evidence type="ECO:0000313" key="1">
    <source>
        <dbReference type="EnsemblPlants" id="KQL30861"/>
    </source>
</evidence>
<dbReference type="EMBL" id="AGNK02000478">
    <property type="status" value="NOT_ANNOTATED_CDS"/>
    <property type="molecule type" value="Genomic_DNA"/>
</dbReference>
<dbReference type="Gramene" id="KQL30861">
    <property type="protein sequence ID" value="KQL30861"/>
    <property type="gene ID" value="SETIT_020344mg"/>
</dbReference>
<evidence type="ECO:0000313" key="2">
    <source>
        <dbReference type="Proteomes" id="UP000004995"/>
    </source>
</evidence>
<dbReference type="AlphaFoldDB" id="K3Z1C6"/>
<keyword evidence="2" id="KW-1185">Reference proteome</keyword>
<protein>
    <submittedName>
        <fullName evidence="1">Uncharacterized protein</fullName>
    </submittedName>
</protein>
<sequence>MPTTWIETSLCDKINTEPQRPEQCSYRSCLSMACHTLSASF</sequence>
<organism evidence="1 2">
    <name type="scientific">Setaria italica</name>
    <name type="common">Foxtail millet</name>
    <name type="synonym">Panicum italicum</name>
    <dbReference type="NCBI Taxonomy" id="4555"/>
    <lineage>
        <taxon>Eukaryota</taxon>
        <taxon>Viridiplantae</taxon>
        <taxon>Streptophyta</taxon>
        <taxon>Embryophyta</taxon>
        <taxon>Tracheophyta</taxon>
        <taxon>Spermatophyta</taxon>
        <taxon>Magnoliopsida</taxon>
        <taxon>Liliopsida</taxon>
        <taxon>Poales</taxon>
        <taxon>Poaceae</taxon>
        <taxon>PACMAD clade</taxon>
        <taxon>Panicoideae</taxon>
        <taxon>Panicodae</taxon>
        <taxon>Paniceae</taxon>
        <taxon>Cenchrinae</taxon>
        <taxon>Setaria</taxon>
    </lineage>
</organism>
<dbReference type="InParanoid" id="K3Z1C6"/>
<proteinExistence type="predicted"/>
<dbReference type="HOGENOM" id="CLU_3280422_0_0_1"/>
<name>K3Z1C6_SETIT</name>
<reference evidence="2" key="1">
    <citation type="journal article" date="2012" name="Nat. Biotechnol.">
        <title>Reference genome sequence of the model plant Setaria.</title>
        <authorList>
            <person name="Bennetzen J.L."/>
            <person name="Schmutz J."/>
            <person name="Wang H."/>
            <person name="Percifield R."/>
            <person name="Hawkins J."/>
            <person name="Pontaroli A.C."/>
            <person name="Estep M."/>
            <person name="Feng L."/>
            <person name="Vaughn J.N."/>
            <person name="Grimwood J."/>
            <person name="Jenkins J."/>
            <person name="Barry K."/>
            <person name="Lindquist E."/>
            <person name="Hellsten U."/>
            <person name="Deshpande S."/>
            <person name="Wang X."/>
            <person name="Wu X."/>
            <person name="Mitros T."/>
            <person name="Triplett J."/>
            <person name="Yang X."/>
            <person name="Ye C.Y."/>
            <person name="Mauro-Herrera M."/>
            <person name="Wang L."/>
            <person name="Li P."/>
            <person name="Sharma M."/>
            <person name="Sharma R."/>
            <person name="Ronald P.C."/>
            <person name="Panaud O."/>
            <person name="Kellogg E.A."/>
            <person name="Brutnell T.P."/>
            <person name="Doust A.N."/>
            <person name="Tuskan G.A."/>
            <person name="Rokhsar D."/>
            <person name="Devos K.M."/>
        </authorList>
    </citation>
    <scope>NUCLEOTIDE SEQUENCE [LARGE SCALE GENOMIC DNA]</scope>
    <source>
        <strain evidence="2">cv. Yugu1</strain>
    </source>
</reference>
<dbReference type="EnsemblPlants" id="KQL30861">
    <property type="protein sequence ID" value="KQL30861"/>
    <property type="gene ID" value="SETIT_020344mg"/>
</dbReference>
<reference evidence="1" key="2">
    <citation type="submission" date="2018-08" db="UniProtKB">
        <authorList>
            <consortium name="EnsemblPlants"/>
        </authorList>
    </citation>
    <scope>IDENTIFICATION</scope>
    <source>
        <strain evidence="1">Yugu1</strain>
    </source>
</reference>